<dbReference type="InterPro" id="IPR010982">
    <property type="entry name" value="Lambda_DNA-bd_dom_sf"/>
</dbReference>
<accession>A6DIJ4</accession>
<evidence type="ECO:0000313" key="3">
    <source>
        <dbReference type="Proteomes" id="UP000004947"/>
    </source>
</evidence>
<dbReference type="RefSeq" id="WP_007277725.1">
    <property type="nucleotide sequence ID" value="NZ_ABCK01000005.1"/>
</dbReference>
<evidence type="ECO:0000313" key="2">
    <source>
        <dbReference type="EMBL" id="EDM28280.1"/>
    </source>
</evidence>
<dbReference type="Proteomes" id="UP000004947">
    <property type="component" value="Unassembled WGS sequence"/>
</dbReference>
<dbReference type="AlphaFoldDB" id="A6DIJ4"/>
<dbReference type="OrthoDB" id="5682908at2"/>
<dbReference type="GO" id="GO:0003677">
    <property type="term" value="F:DNA binding"/>
    <property type="evidence" value="ECO:0007669"/>
    <property type="project" value="InterPro"/>
</dbReference>
<protein>
    <recommendedName>
        <fullName evidence="1">HTH cro/C1-type domain-containing protein</fullName>
    </recommendedName>
</protein>
<organism evidence="2 3">
    <name type="scientific">Lentisphaera araneosa HTCC2155</name>
    <dbReference type="NCBI Taxonomy" id="313628"/>
    <lineage>
        <taxon>Bacteria</taxon>
        <taxon>Pseudomonadati</taxon>
        <taxon>Lentisphaerota</taxon>
        <taxon>Lentisphaeria</taxon>
        <taxon>Lentisphaerales</taxon>
        <taxon>Lentisphaeraceae</taxon>
        <taxon>Lentisphaera</taxon>
    </lineage>
</organism>
<name>A6DIJ4_9BACT</name>
<dbReference type="SUPFAM" id="SSF47413">
    <property type="entry name" value="lambda repressor-like DNA-binding domains"/>
    <property type="match status" value="1"/>
</dbReference>
<dbReference type="Pfam" id="PF01381">
    <property type="entry name" value="HTH_3"/>
    <property type="match status" value="1"/>
</dbReference>
<dbReference type="SMART" id="SM00530">
    <property type="entry name" value="HTH_XRE"/>
    <property type="match status" value="1"/>
</dbReference>
<reference evidence="2 3" key="1">
    <citation type="journal article" date="2010" name="J. Bacteriol.">
        <title>Genome sequence of Lentisphaera araneosa HTCC2155T, the type species of the order Lentisphaerales in the phylum Lentisphaerae.</title>
        <authorList>
            <person name="Thrash J.C."/>
            <person name="Cho J.C."/>
            <person name="Vergin K.L."/>
            <person name="Morris R.M."/>
            <person name="Giovannoni S.J."/>
        </authorList>
    </citation>
    <scope>NUCLEOTIDE SEQUENCE [LARGE SCALE GENOMIC DNA]</scope>
    <source>
        <strain evidence="2 3">HTCC2155</strain>
    </source>
</reference>
<dbReference type="CDD" id="cd00093">
    <property type="entry name" value="HTH_XRE"/>
    <property type="match status" value="1"/>
</dbReference>
<keyword evidence="3" id="KW-1185">Reference proteome</keyword>
<dbReference type="PROSITE" id="PS50943">
    <property type="entry name" value="HTH_CROC1"/>
    <property type="match status" value="1"/>
</dbReference>
<gene>
    <name evidence="2" type="ORF">LNTAR_10206</name>
</gene>
<dbReference type="InterPro" id="IPR001387">
    <property type="entry name" value="Cro/C1-type_HTH"/>
</dbReference>
<feature type="domain" description="HTH cro/C1-type" evidence="1">
    <location>
        <begin position="11"/>
        <end position="45"/>
    </location>
</feature>
<proteinExistence type="predicted"/>
<sequence>MKITTPLIAAIKIYMDKEEISQNQLAQLVGVSQPQIARWLNGTASSMRDSTYKKIQPLIAHELRVHELITILKNEDSIKDLTRIESSAQMDLIHNISHPDCVFYKTNKVLNESSIVSGDLIIAKDVKLLQEQDLIIIELKDSTLLLGLYSYDPNYIYLTANSETQRYRRGEIAAKKKCVGVVRSF</sequence>
<evidence type="ECO:0000259" key="1">
    <source>
        <dbReference type="PROSITE" id="PS50943"/>
    </source>
</evidence>
<comment type="caution">
    <text evidence="2">The sequence shown here is derived from an EMBL/GenBank/DDBJ whole genome shotgun (WGS) entry which is preliminary data.</text>
</comment>
<dbReference type="Gene3D" id="1.10.260.40">
    <property type="entry name" value="lambda repressor-like DNA-binding domains"/>
    <property type="match status" value="1"/>
</dbReference>
<dbReference type="EMBL" id="ABCK01000005">
    <property type="protein sequence ID" value="EDM28280.1"/>
    <property type="molecule type" value="Genomic_DNA"/>
</dbReference>